<evidence type="ECO:0000313" key="3">
    <source>
        <dbReference type="Proteomes" id="UP001589740"/>
    </source>
</evidence>
<dbReference type="PANTHER" id="PTHR36842:SF1">
    <property type="entry name" value="PROTEIN TOLB"/>
    <property type="match status" value="1"/>
</dbReference>
<reference evidence="2 3" key="1">
    <citation type="submission" date="2024-09" db="EMBL/GenBank/DDBJ databases">
        <authorList>
            <person name="Sun Q."/>
            <person name="Mori K."/>
        </authorList>
    </citation>
    <scope>NUCLEOTIDE SEQUENCE [LARGE SCALE GENOMIC DNA]</scope>
    <source>
        <strain evidence="2 3">JCM 12822</strain>
    </source>
</reference>
<keyword evidence="1" id="KW-1133">Transmembrane helix</keyword>
<keyword evidence="1" id="KW-0472">Membrane</keyword>
<dbReference type="RefSeq" id="WP_380569788.1">
    <property type="nucleotide sequence ID" value="NZ_JBHMAH010000009.1"/>
</dbReference>
<name>A0ABV5Z257_9STAP</name>
<evidence type="ECO:0008006" key="4">
    <source>
        <dbReference type="Google" id="ProtNLM"/>
    </source>
</evidence>
<keyword evidence="3" id="KW-1185">Reference proteome</keyword>
<keyword evidence="1" id="KW-0812">Transmembrane</keyword>
<dbReference type="SUPFAM" id="SSF82171">
    <property type="entry name" value="DPP6 N-terminal domain-like"/>
    <property type="match status" value="1"/>
</dbReference>
<sequence length="419" mass="46151">MTAIIIGFILFAAAVTYSMTTDDSPYRHHTGLGESIDISPDDDQVAFSYYDDGRESIYIGNIGGGTEEIALTEEADHTQPQFTPDGQGLMYLSRSEEGVQTLHLLPEIGGEPIQLTSTDTHVFEAAMSPDGETVYYIAMPSEDLLAAPESTENGRDLHRVSREGDAHEKLTDKDAFDMRGLNVSADGEMLHFMEEEMRSYDLKTKEEHPYVGIGRPGYIGVPTLSSDGASLAYTAQAGESDKGTYIYELFLTDTETGEMEQLTNQDASVTSPAFFNGEERLAFLVQEDWPSEPAVYEIQTISYEGDDMAPLEVEMPETSGGVDFGAMLDKSINTATLTLLYLLTFGLAIVYAELHGRALIPVAASALLTVLVITTMFFGLDDPWRTIGMMMLSVWLLGCTGVLLVFALLYRRTVRHRRK</sequence>
<organism evidence="2 3">
    <name type="scientific">Salinicoccus siamensis</name>
    <dbReference type="NCBI Taxonomy" id="381830"/>
    <lineage>
        <taxon>Bacteria</taxon>
        <taxon>Bacillati</taxon>
        <taxon>Bacillota</taxon>
        <taxon>Bacilli</taxon>
        <taxon>Bacillales</taxon>
        <taxon>Staphylococcaceae</taxon>
        <taxon>Salinicoccus</taxon>
    </lineage>
</organism>
<dbReference type="PANTHER" id="PTHR36842">
    <property type="entry name" value="PROTEIN TOLB HOMOLOG"/>
    <property type="match status" value="1"/>
</dbReference>
<protein>
    <recommendedName>
        <fullName evidence="4">WD40 repeat protein</fullName>
    </recommendedName>
</protein>
<dbReference type="InterPro" id="IPR011042">
    <property type="entry name" value="6-blade_b-propeller_TolB-like"/>
</dbReference>
<accession>A0ABV5Z257</accession>
<evidence type="ECO:0000313" key="2">
    <source>
        <dbReference type="EMBL" id="MFB9860192.1"/>
    </source>
</evidence>
<dbReference type="Gene3D" id="2.120.10.30">
    <property type="entry name" value="TolB, C-terminal domain"/>
    <property type="match status" value="2"/>
</dbReference>
<proteinExistence type="predicted"/>
<dbReference type="Proteomes" id="UP001589740">
    <property type="component" value="Unassembled WGS sequence"/>
</dbReference>
<feature type="transmembrane region" description="Helical" evidence="1">
    <location>
        <begin position="359"/>
        <end position="380"/>
    </location>
</feature>
<dbReference type="EMBL" id="JBHMAH010000009">
    <property type="protein sequence ID" value="MFB9860192.1"/>
    <property type="molecule type" value="Genomic_DNA"/>
</dbReference>
<feature type="transmembrane region" description="Helical" evidence="1">
    <location>
        <begin position="386"/>
        <end position="410"/>
    </location>
</feature>
<feature type="transmembrane region" description="Helical" evidence="1">
    <location>
        <begin position="332"/>
        <end position="352"/>
    </location>
</feature>
<evidence type="ECO:0000256" key="1">
    <source>
        <dbReference type="SAM" id="Phobius"/>
    </source>
</evidence>
<comment type="caution">
    <text evidence="2">The sequence shown here is derived from an EMBL/GenBank/DDBJ whole genome shotgun (WGS) entry which is preliminary data.</text>
</comment>
<gene>
    <name evidence="2" type="ORF">ACFFLE_03610</name>
</gene>